<evidence type="ECO:0000313" key="2">
    <source>
        <dbReference type="Proteomes" id="UP000321306"/>
    </source>
</evidence>
<sequence>MSHHTCMSSPSRTKSHTKPTYVVVMWRAETGIWQGRVKALPDGREQLVTDMRELVAVVENLQEVQHAKPQPE</sequence>
<dbReference type="AlphaFoldDB" id="A0A511NAP7"/>
<keyword evidence="2" id="KW-1185">Reference proteome</keyword>
<dbReference type="EMBL" id="BJXB01000037">
    <property type="protein sequence ID" value="GEM49568.1"/>
    <property type="molecule type" value="Genomic_DNA"/>
</dbReference>
<gene>
    <name evidence="1" type="ORF">DC3_52030</name>
</gene>
<dbReference type="Proteomes" id="UP000321306">
    <property type="component" value="Unassembled WGS sequence"/>
</dbReference>
<protein>
    <submittedName>
        <fullName evidence="1">Uncharacterized protein</fullName>
    </submittedName>
</protein>
<name>A0A511NAP7_DEIC1</name>
<comment type="caution">
    <text evidence="1">The sequence shown here is derived from an EMBL/GenBank/DDBJ whole genome shotgun (WGS) entry which is preliminary data.</text>
</comment>
<reference evidence="1 2" key="1">
    <citation type="submission" date="2019-07" db="EMBL/GenBank/DDBJ databases">
        <title>Whole genome shotgun sequence of Deinococcus cellulosilyticus NBRC 106333.</title>
        <authorList>
            <person name="Hosoyama A."/>
            <person name="Uohara A."/>
            <person name="Ohji S."/>
            <person name="Ichikawa N."/>
        </authorList>
    </citation>
    <scope>NUCLEOTIDE SEQUENCE [LARGE SCALE GENOMIC DNA]</scope>
    <source>
        <strain evidence="1 2">NBRC 106333</strain>
    </source>
</reference>
<evidence type="ECO:0000313" key="1">
    <source>
        <dbReference type="EMBL" id="GEM49568.1"/>
    </source>
</evidence>
<accession>A0A511NAP7</accession>
<proteinExistence type="predicted"/>
<organism evidence="1 2">
    <name type="scientific">Deinococcus cellulosilyticus (strain DSM 18568 / NBRC 106333 / KACC 11606 / 5516J-15)</name>
    <dbReference type="NCBI Taxonomy" id="1223518"/>
    <lineage>
        <taxon>Bacteria</taxon>
        <taxon>Thermotogati</taxon>
        <taxon>Deinococcota</taxon>
        <taxon>Deinococci</taxon>
        <taxon>Deinococcales</taxon>
        <taxon>Deinococcaceae</taxon>
        <taxon>Deinococcus</taxon>
    </lineage>
</organism>